<evidence type="ECO:0000313" key="2">
    <source>
        <dbReference type="Proteomes" id="UP000887159"/>
    </source>
</evidence>
<accession>A0A8X6W6Q9</accession>
<protein>
    <submittedName>
        <fullName evidence="1">Uncharacterized protein</fullName>
    </submittedName>
</protein>
<comment type="caution">
    <text evidence="1">The sequence shown here is derived from an EMBL/GenBank/DDBJ whole genome shotgun (WGS) entry which is preliminary data.</text>
</comment>
<reference evidence="1" key="1">
    <citation type="submission" date="2020-08" db="EMBL/GenBank/DDBJ databases">
        <title>Multicomponent nature underlies the extraordinary mechanical properties of spider dragline silk.</title>
        <authorList>
            <person name="Kono N."/>
            <person name="Nakamura H."/>
            <person name="Mori M."/>
            <person name="Yoshida Y."/>
            <person name="Ohtoshi R."/>
            <person name="Malay A.D."/>
            <person name="Moran D.A.P."/>
            <person name="Tomita M."/>
            <person name="Numata K."/>
            <person name="Arakawa K."/>
        </authorList>
    </citation>
    <scope>NUCLEOTIDE SEQUENCE</scope>
</reference>
<sequence length="128" mass="15247">MIYQRPVLVRDIFQAAGVLTFLLNCLVPIIELRSSWTSSHFEPRLDEADESWEVWWMLLLTRNKTMNSMLLLQDGELQAEIGNVFGWLGYMKGHFHINKLWRIELEFSHRLFAKKRVFTFYGKPKLRS</sequence>
<dbReference type="AlphaFoldDB" id="A0A8X6W6Q9"/>
<name>A0A8X6W6Q9_TRICX</name>
<organism evidence="1 2">
    <name type="scientific">Trichonephila clavipes</name>
    <name type="common">Golden silk orbweaver</name>
    <name type="synonym">Nephila clavipes</name>
    <dbReference type="NCBI Taxonomy" id="2585209"/>
    <lineage>
        <taxon>Eukaryota</taxon>
        <taxon>Metazoa</taxon>
        <taxon>Ecdysozoa</taxon>
        <taxon>Arthropoda</taxon>
        <taxon>Chelicerata</taxon>
        <taxon>Arachnida</taxon>
        <taxon>Araneae</taxon>
        <taxon>Araneomorphae</taxon>
        <taxon>Entelegynae</taxon>
        <taxon>Araneoidea</taxon>
        <taxon>Nephilidae</taxon>
        <taxon>Trichonephila</taxon>
    </lineage>
</organism>
<dbReference type="Proteomes" id="UP000887159">
    <property type="component" value="Unassembled WGS sequence"/>
</dbReference>
<dbReference type="EMBL" id="BMAU01021387">
    <property type="protein sequence ID" value="GFY29333.1"/>
    <property type="molecule type" value="Genomic_DNA"/>
</dbReference>
<evidence type="ECO:0000313" key="1">
    <source>
        <dbReference type="EMBL" id="GFY29333.1"/>
    </source>
</evidence>
<gene>
    <name evidence="1" type="ORF">TNCV_4724611</name>
</gene>
<proteinExistence type="predicted"/>
<keyword evidence="2" id="KW-1185">Reference proteome</keyword>